<reference evidence="2 3" key="1">
    <citation type="submission" date="2018-12" db="EMBL/GenBank/DDBJ databases">
        <authorList>
            <person name="Grouzdev D.S."/>
            <person name="Krutkina M.S."/>
        </authorList>
    </citation>
    <scope>NUCLEOTIDE SEQUENCE [LARGE SCALE GENOMIC DNA]</scope>
    <source>
        <strain evidence="2 3">RmlP026</strain>
    </source>
</reference>
<proteinExistence type="predicted"/>
<keyword evidence="1" id="KW-1133">Transmembrane helix</keyword>
<name>A0A4Q2U162_9HYPH</name>
<dbReference type="Proteomes" id="UP000290759">
    <property type="component" value="Unassembled WGS sequence"/>
</dbReference>
<evidence type="ECO:0000313" key="2">
    <source>
        <dbReference type="EMBL" id="RYC29418.1"/>
    </source>
</evidence>
<keyword evidence="1" id="KW-0472">Membrane</keyword>
<dbReference type="EMBL" id="QYBB01000053">
    <property type="protein sequence ID" value="RYC29418.1"/>
    <property type="molecule type" value="Genomic_DNA"/>
</dbReference>
<evidence type="ECO:0000256" key="1">
    <source>
        <dbReference type="SAM" id="Phobius"/>
    </source>
</evidence>
<protein>
    <submittedName>
        <fullName evidence="2">Uncharacterized protein</fullName>
    </submittedName>
</protein>
<evidence type="ECO:0000313" key="3">
    <source>
        <dbReference type="Proteomes" id="UP000290759"/>
    </source>
</evidence>
<comment type="caution">
    <text evidence="2">The sequence shown here is derived from an EMBL/GenBank/DDBJ whole genome shotgun (WGS) entry which is preliminary data.</text>
</comment>
<sequence>MPRGRSTLRGRRISGCNAKGEATRTDIARQYRFAKRDQLFDLAREGRIDFRSKECRAMRGDLDELALDVEGFTMPIVWLRSPLVWLLTPVAIVAVMAALPFGAVRRALIDLLGAMGERAQIQAEGAWPAEVSRMR</sequence>
<accession>A0A4Q2U162</accession>
<keyword evidence="1" id="KW-0812">Transmembrane</keyword>
<keyword evidence="3" id="KW-1185">Reference proteome</keyword>
<reference evidence="2 3" key="2">
    <citation type="submission" date="2019-02" db="EMBL/GenBank/DDBJ databases">
        <title>'Lichenibacterium ramalinii' gen. nov. sp. nov., 'Lichenibacterium minor' gen. nov. sp. nov.</title>
        <authorList>
            <person name="Pankratov T."/>
        </authorList>
    </citation>
    <scope>NUCLEOTIDE SEQUENCE [LARGE SCALE GENOMIC DNA]</scope>
    <source>
        <strain evidence="2 3">RmlP026</strain>
    </source>
</reference>
<organism evidence="2 3">
    <name type="scientific">Lichenibacterium minor</name>
    <dbReference type="NCBI Taxonomy" id="2316528"/>
    <lineage>
        <taxon>Bacteria</taxon>
        <taxon>Pseudomonadati</taxon>
        <taxon>Pseudomonadota</taxon>
        <taxon>Alphaproteobacteria</taxon>
        <taxon>Hyphomicrobiales</taxon>
        <taxon>Lichenihabitantaceae</taxon>
        <taxon>Lichenibacterium</taxon>
    </lineage>
</organism>
<feature type="transmembrane region" description="Helical" evidence="1">
    <location>
        <begin position="83"/>
        <end position="104"/>
    </location>
</feature>
<dbReference type="AlphaFoldDB" id="A0A4Q2U162"/>
<gene>
    <name evidence="2" type="ORF">D3273_24025</name>
</gene>